<dbReference type="PROSITE" id="PS50110">
    <property type="entry name" value="RESPONSE_REGULATORY"/>
    <property type="match status" value="1"/>
</dbReference>
<feature type="modified residue" description="4-aspartylphosphate" evidence="2">
    <location>
        <position position="53"/>
    </location>
</feature>
<dbReference type="Gene3D" id="3.40.50.2300">
    <property type="match status" value="1"/>
</dbReference>
<keyword evidence="1 5" id="KW-0238">DNA-binding</keyword>
<dbReference type="Proteomes" id="UP000198704">
    <property type="component" value="Unassembled WGS sequence"/>
</dbReference>
<dbReference type="PRINTS" id="PR00038">
    <property type="entry name" value="HTHLUXR"/>
</dbReference>
<evidence type="ECO:0000259" key="3">
    <source>
        <dbReference type="PROSITE" id="PS50043"/>
    </source>
</evidence>
<evidence type="ECO:0000313" key="5">
    <source>
        <dbReference type="EMBL" id="SDO09773.1"/>
    </source>
</evidence>
<reference evidence="6" key="1">
    <citation type="submission" date="2016-10" db="EMBL/GenBank/DDBJ databases">
        <authorList>
            <person name="Varghese N."/>
            <person name="Submissions S."/>
        </authorList>
    </citation>
    <scope>NUCLEOTIDE SEQUENCE [LARGE SCALE GENOMIC DNA]</scope>
    <source>
        <strain evidence="6">BL47</strain>
    </source>
</reference>
<keyword evidence="6" id="KW-1185">Reference proteome</keyword>
<dbReference type="InterPro" id="IPR000792">
    <property type="entry name" value="Tscrpt_reg_LuxR_C"/>
</dbReference>
<dbReference type="InterPro" id="IPR016032">
    <property type="entry name" value="Sig_transdc_resp-reg_C-effctor"/>
</dbReference>
<dbReference type="InterPro" id="IPR039420">
    <property type="entry name" value="WalR-like"/>
</dbReference>
<dbReference type="InterPro" id="IPR001789">
    <property type="entry name" value="Sig_transdc_resp-reg_receiver"/>
</dbReference>
<dbReference type="PROSITE" id="PS50043">
    <property type="entry name" value="HTH_LUXR_2"/>
    <property type="match status" value="1"/>
</dbReference>
<dbReference type="EMBL" id="FNHS01000014">
    <property type="protein sequence ID" value="SDO09773.1"/>
    <property type="molecule type" value="Genomic_DNA"/>
</dbReference>
<gene>
    <name evidence="5" type="ORF">SAMN05216360_114209</name>
</gene>
<dbReference type="OrthoDB" id="8113315at2"/>
<evidence type="ECO:0000256" key="2">
    <source>
        <dbReference type="PROSITE-ProRule" id="PRU00169"/>
    </source>
</evidence>
<dbReference type="InterPro" id="IPR011006">
    <property type="entry name" value="CheY-like_superfamily"/>
</dbReference>
<dbReference type="SMART" id="SM00421">
    <property type="entry name" value="HTH_LUXR"/>
    <property type="match status" value="1"/>
</dbReference>
<dbReference type="Pfam" id="PF00196">
    <property type="entry name" value="GerE"/>
    <property type="match status" value="1"/>
</dbReference>
<feature type="domain" description="HTH luxR-type" evidence="3">
    <location>
        <begin position="135"/>
        <end position="200"/>
    </location>
</feature>
<dbReference type="GO" id="GO:0006355">
    <property type="term" value="P:regulation of DNA-templated transcription"/>
    <property type="evidence" value="ECO:0007669"/>
    <property type="project" value="InterPro"/>
</dbReference>
<dbReference type="CDD" id="cd06170">
    <property type="entry name" value="LuxR_C_like"/>
    <property type="match status" value="1"/>
</dbReference>
<proteinExistence type="predicted"/>
<dbReference type="PROSITE" id="PS00622">
    <property type="entry name" value="HTH_LUXR_1"/>
    <property type="match status" value="1"/>
</dbReference>
<dbReference type="SUPFAM" id="SSF46894">
    <property type="entry name" value="C-terminal effector domain of the bipartite response regulators"/>
    <property type="match status" value="1"/>
</dbReference>
<dbReference type="RefSeq" id="WP_091719683.1">
    <property type="nucleotide sequence ID" value="NZ_FNHS01000014.1"/>
</dbReference>
<evidence type="ECO:0000313" key="6">
    <source>
        <dbReference type="Proteomes" id="UP000198704"/>
    </source>
</evidence>
<dbReference type="SUPFAM" id="SSF52172">
    <property type="entry name" value="CheY-like"/>
    <property type="match status" value="1"/>
</dbReference>
<name>A0A1H0GSA6_9HYPH</name>
<dbReference type="AlphaFoldDB" id="A0A1H0GSA6"/>
<organism evidence="5 6">
    <name type="scientific">Methylobacterium phyllostachyos</name>
    <dbReference type="NCBI Taxonomy" id="582672"/>
    <lineage>
        <taxon>Bacteria</taxon>
        <taxon>Pseudomonadati</taxon>
        <taxon>Pseudomonadota</taxon>
        <taxon>Alphaproteobacteria</taxon>
        <taxon>Hyphomicrobiales</taxon>
        <taxon>Methylobacteriaceae</taxon>
        <taxon>Methylobacterium</taxon>
    </lineage>
</organism>
<protein>
    <submittedName>
        <fullName evidence="5">DNA-binding response regulator, NarL/FixJ family, contains REC and HTH domains</fullName>
    </submittedName>
</protein>
<evidence type="ECO:0000256" key="1">
    <source>
        <dbReference type="ARBA" id="ARBA00023125"/>
    </source>
</evidence>
<feature type="domain" description="Response regulatory" evidence="4">
    <location>
        <begin position="6"/>
        <end position="117"/>
    </location>
</feature>
<dbReference type="STRING" id="582672.SAMN05216360_114209"/>
<keyword evidence="2" id="KW-0597">Phosphoprotein</keyword>
<evidence type="ECO:0000259" key="4">
    <source>
        <dbReference type="PROSITE" id="PS50110"/>
    </source>
</evidence>
<accession>A0A1H0GSA6</accession>
<dbReference type="GO" id="GO:0000160">
    <property type="term" value="P:phosphorelay signal transduction system"/>
    <property type="evidence" value="ECO:0007669"/>
    <property type="project" value="InterPro"/>
</dbReference>
<dbReference type="GO" id="GO:0003677">
    <property type="term" value="F:DNA binding"/>
    <property type="evidence" value="ECO:0007669"/>
    <property type="project" value="UniProtKB-KW"/>
</dbReference>
<sequence length="228" mass="24549">MSTAVGVLILDEPQDLSATVRATLEHMPEFHTIGAADLDMAEAGSAVALVFLDEIRLADGIARIVDLKERQPHLRTLVVFGALTADDLRALLAAGADAFVARSKAPRELAAALLALAEGSDCLVPPEQPLSLANEPADSLGLTPREAEVLRFLSSGFSNKEVARRLALSVRTVETHRLNLRRKTQTGRLKDLVSLARQLGLAPVVDSGDQVRRTIDRRPSGNDSQSRH</sequence>
<dbReference type="PANTHER" id="PTHR43214">
    <property type="entry name" value="TWO-COMPONENT RESPONSE REGULATOR"/>
    <property type="match status" value="1"/>
</dbReference>
<dbReference type="PANTHER" id="PTHR43214:SF43">
    <property type="entry name" value="TWO-COMPONENT RESPONSE REGULATOR"/>
    <property type="match status" value="1"/>
</dbReference>